<dbReference type="STRING" id="572546.Arcpr_1672"/>
<proteinExistence type="predicted"/>
<dbReference type="KEGG" id="apo:Arcpr_1672"/>
<dbReference type="HOGENOM" id="CLU_1954541_0_0_2"/>
<dbReference type="EMBL" id="CP001857">
    <property type="protein sequence ID" value="ADB58718.1"/>
    <property type="molecule type" value="Genomic_DNA"/>
</dbReference>
<organism evidence="1 2">
    <name type="scientific">Archaeoglobus profundus (strain DSM 5631 / JCM 9629 / NBRC 100127 / Av18)</name>
    <dbReference type="NCBI Taxonomy" id="572546"/>
    <lineage>
        <taxon>Archaea</taxon>
        <taxon>Methanobacteriati</taxon>
        <taxon>Methanobacteriota</taxon>
        <taxon>Archaeoglobi</taxon>
        <taxon>Archaeoglobales</taxon>
        <taxon>Archaeoglobaceae</taxon>
        <taxon>Archaeoglobus</taxon>
    </lineage>
</organism>
<dbReference type="GeneID" id="8740365"/>
<evidence type="ECO:0000313" key="2">
    <source>
        <dbReference type="Proteomes" id="UP000001901"/>
    </source>
</evidence>
<gene>
    <name evidence="1" type="ordered locus">Arcpr_1672</name>
</gene>
<dbReference type="PaxDb" id="572546-Arcpr_1672"/>
<keyword evidence="2" id="KW-1185">Reference proteome</keyword>
<name>D2RF24_ARCPA</name>
<reference evidence="1 2" key="1">
    <citation type="journal article" date="2010" name="Stand. Genomic Sci.">
        <title>Complete genome sequence of Archaeoglobus profundus type strain (AV18).</title>
        <authorList>
            <person name="von Jan M."/>
            <person name="Lapidus A."/>
            <person name="Del Rio T.G."/>
            <person name="Copeland A."/>
            <person name="Tice H."/>
            <person name="Cheng J.F."/>
            <person name="Lucas S."/>
            <person name="Chen F."/>
            <person name="Nolan M."/>
            <person name="Goodwin L."/>
            <person name="Han C."/>
            <person name="Pitluck S."/>
            <person name="Liolios K."/>
            <person name="Ivanova N."/>
            <person name="Mavromatis K."/>
            <person name="Ovchinnikova G."/>
            <person name="Chertkov O."/>
            <person name="Pati A."/>
            <person name="Chen A."/>
            <person name="Palaniappan K."/>
            <person name="Land M."/>
            <person name="Hauser L."/>
            <person name="Chang Y.J."/>
            <person name="Jeffries C.D."/>
            <person name="Saunders E."/>
            <person name="Brettin T."/>
            <person name="Detter J.C."/>
            <person name="Chain P."/>
            <person name="Eichinger K."/>
            <person name="Huber H."/>
            <person name="Spring S."/>
            <person name="Rohde M."/>
            <person name="Goker M."/>
            <person name="Wirth R."/>
            <person name="Woyke T."/>
            <person name="Bristow J."/>
            <person name="Eisen J.A."/>
            <person name="Markowitz V."/>
            <person name="Hugenholtz P."/>
            <person name="Kyrpides N.C."/>
            <person name="Klenk H.P."/>
        </authorList>
    </citation>
    <scope>NUCLEOTIDE SEQUENCE [LARGE SCALE GENOMIC DNA]</scope>
    <source>
        <strain evidence="2">DSM 5631 / JCM 9629 / NBRC 100127 / Av18</strain>
    </source>
</reference>
<evidence type="ECO:0000313" key="1">
    <source>
        <dbReference type="EMBL" id="ADB58718.1"/>
    </source>
</evidence>
<protein>
    <submittedName>
        <fullName evidence="1">Uncharacterized protein</fullName>
    </submittedName>
</protein>
<dbReference type="AlphaFoldDB" id="D2RF24"/>
<accession>D2RF24</accession>
<sequence length="128" mass="14977">MRVVSNLKQDIKEIYGEKFEQLDFKFTVISKSYPFFISVVYKANCLSEIISLCKAVLDEEYLSPEEVKKLIKDAIIAQHSQLIDLAVDLEHQMNEIYYSQILPDLIEAGFLTRFTVPTYVWEEDEDEE</sequence>
<dbReference type="RefSeq" id="WP_012941053.1">
    <property type="nucleotide sequence ID" value="NC_013741.1"/>
</dbReference>
<dbReference type="Proteomes" id="UP000001901">
    <property type="component" value="Chromosome"/>
</dbReference>